<organism evidence="14">
    <name type="scientific">Thrips palmi</name>
    <name type="common">Melon thrips</name>
    <dbReference type="NCBI Taxonomy" id="161013"/>
    <lineage>
        <taxon>Eukaryota</taxon>
        <taxon>Metazoa</taxon>
        <taxon>Ecdysozoa</taxon>
        <taxon>Arthropoda</taxon>
        <taxon>Hexapoda</taxon>
        <taxon>Insecta</taxon>
        <taxon>Pterygota</taxon>
        <taxon>Neoptera</taxon>
        <taxon>Paraneoptera</taxon>
        <taxon>Thysanoptera</taxon>
        <taxon>Terebrantia</taxon>
        <taxon>Thripoidea</taxon>
        <taxon>Thripidae</taxon>
        <taxon>Thrips</taxon>
    </lineage>
</organism>
<sequence>MEWKRHEYNVAEADFPPAHSFFLMKPRIEQSRVFQFIKRMPKGAVLHAHDLSAANTDFIVKDVAYRDHLWGRITPDSVNLRFSLEAPAADWKLVNELRAAAPSAEAFDARIREAFVICNSNPHVAYPDQASVWHAFDQRFTLIFSTLTFAGVFRDYFWRTLQDYYEDNVMYVEIRGVLPPVFELDGTQYDQMQVAAIYQEVAERFKKVHPDFLGVRLIYAPSRHVSASQVREYLVFFRKLKKALPDFVAGFDLVAHEDDGNPLIDFVPALLQLRQDLPDVKYFFHAGETNWEQSSTDENLVDAVMLNTTRIGHGYAIDKHPMVMEAVKKRGIAIELNPISNQVLNLVQDLRNHPGAALLADDYPLVIGSDDPGLWDAKGLSYDFYEAFLGMAGLKADLRTLKQLAINSIQYSAMGEVEKEEALAALATRWQRFIGEVDRERGTRGARPCSSEHDNSIHSTEA</sequence>
<dbReference type="RefSeq" id="XP_034234311.1">
    <property type="nucleotide sequence ID" value="XM_034378420.1"/>
</dbReference>
<keyword evidence="6" id="KW-0964">Secreted</keyword>
<dbReference type="InterPro" id="IPR006330">
    <property type="entry name" value="Ado/ade_deaminase"/>
</dbReference>
<dbReference type="GO" id="GO:0004000">
    <property type="term" value="F:adenosine deaminase activity"/>
    <property type="evidence" value="ECO:0007669"/>
    <property type="project" value="InterPro"/>
</dbReference>
<comment type="subcellular location">
    <subcellularLocation>
        <location evidence="2">Secreted</location>
    </subcellularLocation>
</comment>
<name>A0A6P8YD66_THRPL</name>
<feature type="compositionally biased region" description="Basic and acidic residues" evidence="11">
    <location>
        <begin position="450"/>
        <end position="462"/>
    </location>
</feature>
<evidence type="ECO:0000259" key="12">
    <source>
        <dbReference type="Pfam" id="PF00962"/>
    </source>
</evidence>
<dbReference type="EC" id="3.5.4.4" evidence="4"/>
<dbReference type="InParanoid" id="A0A6P8YD66"/>
<dbReference type="SUPFAM" id="SSF51556">
    <property type="entry name" value="Metallo-dependent hydrolases"/>
    <property type="match status" value="1"/>
</dbReference>
<dbReference type="GO" id="GO:0046872">
    <property type="term" value="F:metal ion binding"/>
    <property type="evidence" value="ECO:0007669"/>
    <property type="project" value="UniProtKB-KW"/>
</dbReference>
<evidence type="ECO:0000256" key="3">
    <source>
        <dbReference type="ARBA" id="ARBA00006083"/>
    </source>
</evidence>
<feature type="region of interest" description="Disordered" evidence="11">
    <location>
        <begin position="441"/>
        <end position="462"/>
    </location>
</feature>
<evidence type="ECO:0000256" key="10">
    <source>
        <dbReference type="ARBA" id="ARBA00047764"/>
    </source>
</evidence>
<comment type="catalytic activity">
    <reaction evidence="10">
        <text>adenosine + H2O + H(+) = inosine + NH4(+)</text>
        <dbReference type="Rhea" id="RHEA:24408"/>
        <dbReference type="ChEBI" id="CHEBI:15377"/>
        <dbReference type="ChEBI" id="CHEBI:15378"/>
        <dbReference type="ChEBI" id="CHEBI:16335"/>
        <dbReference type="ChEBI" id="CHEBI:17596"/>
        <dbReference type="ChEBI" id="CHEBI:28938"/>
        <dbReference type="EC" id="3.5.4.4"/>
    </reaction>
</comment>
<evidence type="ECO:0000256" key="4">
    <source>
        <dbReference type="ARBA" id="ARBA00012784"/>
    </source>
</evidence>
<evidence type="ECO:0000313" key="13">
    <source>
        <dbReference type="Proteomes" id="UP000515158"/>
    </source>
</evidence>
<evidence type="ECO:0000256" key="6">
    <source>
        <dbReference type="ARBA" id="ARBA00022525"/>
    </source>
</evidence>
<dbReference type="KEGG" id="tpal:117641256"/>
<evidence type="ECO:0000256" key="11">
    <source>
        <dbReference type="SAM" id="MobiDB-lite"/>
    </source>
</evidence>
<reference evidence="14" key="1">
    <citation type="submission" date="2025-08" db="UniProtKB">
        <authorList>
            <consortium name="RefSeq"/>
        </authorList>
    </citation>
    <scope>IDENTIFICATION</scope>
    <source>
        <tissue evidence="14">Total insect</tissue>
    </source>
</reference>
<dbReference type="FunFam" id="3.20.20.140:FF:000017">
    <property type="entry name" value="Adenosine deaminase 2"/>
    <property type="match status" value="1"/>
</dbReference>
<gene>
    <name evidence="14" type="primary">LOC117641256</name>
</gene>
<dbReference type="Gene3D" id="3.20.20.140">
    <property type="entry name" value="Metal-dependent hydrolases"/>
    <property type="match status" value="1"/>
</dbReference>
<dbReference type="GO" id="GO:0046103">
    <property type="term" value="P:inosine biosynthetic process"/>
    <property type="evidence" value="ECO:0007669"/>
    <property type="project" value="TreeGrafter"/>
</dbReference>
<dbReference type="Proteomes" id="UP000515158">
    <property type="component" value="Unplaced"/>
</dbReference>
<dbReference type="CDD" id="cd01321">
    <property type="entry name" value="ADGF"/>
    <property type="match status" value="1"/>
</dbReference>
<keyword evidence="7" id="KW-0479">Metal-binding</keyword>
<keyword evidence="8" id="KW-0732">Signal</keyword>
<evidence type="ECO:0000256" key="9">
    <source>
        <dbReference type="ARBA" id="ARBA00022801"/>
    </source>
</evidence>
<dbReference type="OrthoDB" id="7202371at2759"/>
<evidence type="ECO:0000256" key="7">
    <source>
        <dbReference type="ARBA" id="ARBA00022723"/>
    </source>
</evidence>
<evidence type="ECO:0000256" key="1">
    <source>
        <dbReference type="ARBA" id="ARBA00001947"/>
    </source>
</evidence>
<feature type="domain" description="Adenosine deaminase" evidence="12">
    <location>
        <begin position="124"/>
        <end position="424"/>
    </location>
</feature>
<dbReference type="NCBIfam" id="TIGR01431">
    <property type="entry name" value="adm_rel"/>
    <property type="match status" value="1"/>
</dbReference>
<evidence type="ECO:0000313" key="14">
    <source>
        <dbReference type="RefSeq" id="XP_034234311.1"/>
    </source>
</evidence>
<keyword evidence="9" id="KW-0378">Hydrolase</keyword>
<dbReference type="AlphaFoldDB" id="A0A6P8YD66"/>
<dbReference type="InterPro" id="IPR006331">
    <property type="entry name" value="ADGF"/>
</dbReference>
<dbReference type="InterPro" id="IPR032466">
    <property type="entry name" value="Metal_Hydrolase"/>
</dbReference>
<comment type="similarity">
    <text evidence="3">Belongs to the metallo-dependent hydrolases superfamily. Adenosine and AMP deaminases family. ADGF subfamily.</text>
</comment>
<protein>
    <recommendedName>
        <fullName evidence="5">Adenosine deaminase</fullName>
        <ecNumber evidence="4">3.5.4.4</ecNumber>
    </recommendedName>
</protein>
<dbReference type="GO" id="GO:0005615">
    <property type="term" value="C:extracellular space"/>
    <property type="evidence" value="ECO:0007669"/>
    <property type="project" value="InterPro"/>
</dbReference>
<dbReference type="InterPro" id="IPR001365">
    <property type="entry name" value="A_deaminase_dom"/>
</dbReference>
<dbReference type="GeneID" id="117641256"/>
<evidence type="ECO:0000256" key="5">
    <source>
        <dbReference type="ARBA" id="ARBA00018099"/>
    </source>
</evidence>
<comment type="cofactor">
    <cofactor evidence="1">
        <name>Zn(2+)</name>
        <dbReference type="ChEBI" id="CHEBI:29105"/>
    </cofactor>
</comment>
<dbReference type="GO" id="GO:0006154">
    <property type="term" value="P:adenosine catabolic process"/>
    <property type="evidence" value="ECO:0007669"/>
    <property type="project" value="InterPro"/>
</dbReference>
<dbReference type="PANTHER" id="PTHR11409:SF39">
    <property type="entry name" value="ADENOSINE DEAMINASE 2"/>
    <property type="match status" value="1"/>
</dbReference>
<evidence type="ECO:0000256" key="8">
    <source>
        <dbReference type="ARBA" id="ARBA00022729"/>
    </source>
</evidence>
<dbReference type="Pfam" id="PF00962">
    <property type="entry name" value="A_deaminase"/>
    <property type="match status" value="1"/>
</dbReference>
<evidence type="ECO:0000256" key="2">
    <source>
        <dbReference type="ARBA" id="ARBA00004613"/>
    </source>
</evidence>
<keyword evidence="13" id="KW-1185">Reference proteome</keyword>
<proteinExistence type="inferred from homology"/>
<accession>A0A6P8YD66</accession>
<dbReference type="FunCoup" id="A0A6P8YD66">
    <property type="interactions" value="101"/>
</dbReference>
<dbReference type="PANTHER" id="PTHR11409">
    <property type="entry name" value="ADENOSINE DEAMINASE"/>
    <property type="match status" value="1"/>
</dbReference>